<proteinExistence type="predicted"/>
<dbReference type="Gene3D" id="2.70.98.70">
    <property type="match status" value="1"/>
</dbReference>
<dbReference type="EMBL" id="VNHS01000007">
    <property type="protein sequence ID" value="TYP73070.1"/>
    <property type="molecule type" value="Genomic_DNA"/>
</dbReference>
<dbReference type="Gene3D" id="1.50.10.100">
    <property type="entry name" value="Chondroitin AC/alginate lyase"/>
    <property type="match status" value="1"/>
</dbReference>
<dbReference type="InterPro" id="IPR008929">
    <property type="entry name" value="Chondroitin_lyas"/>
</dbReference>
<gene>
    <name evidence="1" type="ORF">BCM02_10754</name>
</gene>
<dbReference type="RefSeq" id="WP_148930643.1">
    <property type="nucleotide sequence ID" value="NZ_VNHS01000007.1"/>
</dbReference>
<comment type="caution">
    <text evidence="1">The sequence shown here is derived from an EMBL/GenBank/DDBJ whole genome shotgun (WGS) entry which is preliminary data.</text>
</comment>
<dbReference type="PANTHER" id="PTHR38045">
    <property type="entry name" value="CHROMOSOME 1, WHOLE GENOME SHOTGUN SEQUENCE"/>
    <property type="match status" value="1"/>
</dbReference>
<accession>A0A5S5C418</accession>
<evidence type="ECO:0000313" key="2">
    <source>
        <dbReference type="Proteomes" id="UP000323257"/>
    </source>
</evidence>
<reference evidence="1 2" key="1">
    <citation type="submission" date="2019-07" db="EMBL/GenBank/DDBJ databases">
        <title>Genomic Encyclopedia of Type Strains, Phase III (KMG-III): the genomes of soil and plant-associated and newly described type strains.</title>
        <authorList>
            <person name="Whitman W."/>
        </authorList>
    </citation>
    <scope>NUCLEOTIDE SEQUENCE [LARGE SCALE GENOMIC DNA]</scope>
    <source>
        <strain evidence="1 2">BL24</strain>
    </source>
</reference>
<organism evidence="1 2">
    <name type="scientific">Paenibacillus methanolicus</name>
    <dbReference type="NCBI Taxonomy" id="582686"/>
    <lineage>
        <taxon>Bacteria</taxon>
        <taxon>Bacillati</taxon>
        <taxon>Bacillota</taxon>
        <taxon>Bacilli</taxon>
        <taxon>Bacillales</taxon>
        <taxon>Paenibacillaceae</taxon>
        <taxon>Paenibacillus</taxon>
    </lineage>
</organism>
<evidence type="ECO:0008006" key="3">
    <source>
        <dbReference type="Google" id="ProtNLM"/>
    </source>
</evidence>
<dbReference type="Proteomes" id="UP000323257">
    <property type="component" value="Unassembled WGS sequence"/>
</dbReference>
<name>A0A5S5C418_9BACL</name>
<dbReference type="AlphaFoldDB" id="A0A5S5C418"/>
<evidence type="ECO:0000313" key="1">
    <source>
        <dbReference type="EMBL" id="TYP73070.1"/>
    </source>
</evidence>
<protein>
    <recommendedName>
        <fullName evidence="3">Heparinase II/III-like protein</fullName>
    </recommendedName>
</protein>
<dbReference type="OrthoDB" id="9793856at2"/>
<sequence length="607" mass="67566">MQRFHWERELLQGWLDNQPTPAGELYARSASGGRIDWAAIAASPGYDEMKQELLEEGSRLADRPIPELTQELYGLFEATGNRLAYEGVYFERRRRLTTFALLHLLFPGEPPYARRLEETIESILAETTWCLPAHMKDESVDRGIDLFAAETGFALGEIAALIGERLPRELTDAMKAQVNRRLFVPYLTLGPYHWETAEHNWAAVCAGSIGAAALLIEPDAARRAAMCAKAVGAMNHYLSGFGEDGACLEGPGYWNYGFGYYVYFADLLRRATGGRADLFEDGKVRRIALFQQQCYLAGNRPANFSDAMPRVNVHLGLSDYLAALHEETEHPPLAVRAAFLDDHCARFAPALRNVIWFRPEARRGADWQPGSWYLPDAQWMISRRAADAGTFGFAAKGGTNDEPHNHNDVGHFILLADDDPAFAADLGCGEYTAQYFGADRYAYDCTGAHGHSLPMIDGRGQASGAASHAIVLEASTSELEDRFVLELAACYPASGLVSLQRSFDWVKSGPPRLTLTDTYRFAAQAAQITECIVTRCRPRVIEDGRILIAGTRHTAVLEYEAGLFEAAVEERMFANHYGVREHYYRLQLIAQPGTSKLFAAELRFVFR</sequence>
<keyword evidence="2" id="KW-1185">Reference proteome</keyword>
<dbReference type="SUPFAM" id="SSF48230">
    <property type="entry name" value="Chondroitin AC/alginate lyase"/>
    <property type="match status" value="1"/>
</dbReference>
<dbReference type="PANTHER" id="PTHR38045:SF1">
    <property type="entry name" value="HEPARINASE II_III-LIKE PROTEIN"/>
    <property type="match status" value="1"/>
</dbReference>